<dbReference type="EMBL" id="MWQN01000008">
    <property type="protein sequence ID" value="OPC76413.1"/>
    <property type="molecule type" value="Genomic_DNA"/>
</dbReference>
<dbReference type="OrthoDB" id="5379188at2"/>
<name>A0A1T3NHX2_9ACTN</name>
<keyword evidence="2" id="KW-1185">Reference proteome</keyword>
<dbReference type="AlphaFoldDB" id="A0A1T3NHX2"/>
<dbReference type="InterPro" id="IPR003615">
    <property type="entry name" value="HNH_nuc"/>
</dbReference>
<dbReference type="Proteomes" id="UP000190037">
    <property type="component" value="Unassembled WGS sequence"/>
</dbReference>
<reference evidence="1 2" key="1">
    <citation type="submission" date="2017-03" db="EMBL/GenBank/DDBJ databases">
        <title>Draft genome sequence of Streptomyces scabrisporus NF3, endophyte isolated from Amphipterygium adstringens.</title>
        <authorList>
            <person name="Vazquez M."/>
            <person name="Ceapa C.D."/>
            <person name="Rodriguez Luna D."/>
            <person name="Sanchez Esquivel S."/>
        </authorList>
    </citation>
    <scope>NUCLEOTIDE SEQUENCE [LARGE SCALE GENOMIC DNA]</scope>
    <source>
        <strain evidence="1 2">NF3</strain>
    </source>
</reference>
<sequence>MGRSYTDSTIKLLFGGAQSCAYPGCGHSLILWERGRPTPVVQIAHIRSEKPGGPRHDPLYEGDINGFENLLLLCGVHHPIVDGHESVYPVEELEEWKEAQNAQEGQQLTSEDIALIRRLLTRESGPEIDDVVCLEVVGEVPVFDLGADFLRTWLEQRRREALASLETWEARRARHSEGFDASALPAVDAVVAESGADARTLEEGAELDARERAGETLTAEELRYVAELRAIGERVRRTYVSLAFTTTDPDPRSPDQYRAEVEAHLADCRERFVREAHALLASAPPLRFRLVNTGKHYVEGVQVVVTVAKDGTVVALPADAPPVAAFPDPPRAYGPRRRNLLPSPVPEWVTQGNATWSPRDLGALAYRFPDPRVPEIDEHDGDVEIVFSPVSVRAFDAVDLEPVTIAARAPAPRSLPLRWRATGTNMPGRASGTIDVDTASLPSASLAERLLPTESPQVEA</sequence>
<gene>
    <name evidence="1" type="ORF">B4N89_47270</name>
</gene>
<accession>A0A1T3NHX2</accession>
<organism evidence="1 2">
    <name type="scientific">Embleya scabrispora</name>
    <dbReference type="NCBI Taxonomy" id="159449"/>
    <lineage>
        <taxon>Bacteria</taxon>
        <taxon>Bacillati</taxon>
        <taxon>Actinomycetota</taxon>
        <taxon>Actinomycetes</taxon>
        <taxon>Kitasatosporales</taxon>
        <taxon>Streptomycetaceae</taxon>
        <taxon>Embleya</taxon>
    </lineage>
</organism>
<protein>
    <recommendedName>
        <fullName evidence="3">HNH endonuclease</fullName>
    </recommendedName>
</protein>
<evidence type="ECO:0000313" key="2">
    <source>
        <dbReference type="Proteomes" id="UP000190037"/>
    </source>
</evidence>
<dbReference type="RefSeq" id="WP_078982896.1">
    <property type="nucleotide sequence ID" value="NZ_MWQN01000008.1"/>
</dbReference>
<comment type="caution">
    <text evidence="1">The sequence shown here is derived from an EMBL/GenBank/DDBJ whole genome shotgun (WGS) entry which is preliminary data.</text>
</comment>
<evidence type="ECO:0000313" key="1">
    <source>
        <dbReference type="EMBL" id="OPC76413.1"/>
    </source>
</evidence>
<proteinExistence type="predicted"/>
<dbReference type="STRING" id="159449.B4N89_47270"/>
<evidence type="ECO:0008006" key="3">
    <source>
        <dbReference type="Google" id="ProtNLM"/>
    </source>
</evidence>
<dbReference type="CDD" id="cd00085">
    <property type="entry name" value="HNHc"/>
    <property type="match status" value="1"/>
</dbReference>